<sequence>MQREYQEVSIQDLEEDILSVTGDAVHAKSTAQAYAIYYKNVVTSSIKYRKGYISDSELVYSRNVQWEHMRAHSKKLAENMRKAGRGDKPEGTAAHHIVSWNDIRASKARLRLAAFGIDIDHEANGVYLPLHKAHIPMKSMPRAYAHSTIHTEKYYLNVEFLIDEAIQEGLGHRGILDTLRDIANGLQKGTFPIDDIIDE</sequence>
<dbReference type="Pfam" id="PF14412">
    <property type="entry name" value="AHH"/>
    <property type="match status" value="1"/>
</dbReference>
<dbReference type="EMBL" id="FLOB01000001">
    <property type="protein sequence ID" value="SBS26216.1"/>
    <property type="molecule type" value="Genomic_DNA"/>
</dbReference>
<keyword evidence="2" id="KW-1185">Reference proteome</keyword>
<protein>
    <recommendedName>
        <fullName evidence="3">A nuclease family of the HNH/ENDO VII superfamily with conserved AHH</fullName>
    </recommendedName>
</protein>
<dbReference type="InterPro" id="IPR032871">
    <property type="entry name" value="AHH_dom_containing"/>
</dbReference>
<evidence type="ECO:0000313" key="2">
    <source>
        <dbReference type="Proteomes" id="UP000092544"/>
    </source>
</evidence>
<reference evidence="1 2" key="1">
    <citation type="submission" date="2016-06" db="EMBL/GenBank/DDBJ databases">
        <authorList>
            <person name="Kjaerup R.B."/>
            <person name="Dalgaard T.S."/>
            <person name="Juul-Madsen H.R."/>
        </authorList>
    </citation>
    <scope>NUCLEOTIDE SEQUENCE [LARGE SCALE GENOMIC DNA]</scope>
    <source>
        <strain evidence="1 2">CECT 8886</strain>
    </source>
</reference>
<dbReference type="Proteomes" id="UP000092544">
    <property type="component" value="Unassembled WGS sequence"/>
</dbReference>
<evidence type="ECO:0008006" key="3">
    <source>
        <dbReference type="Google" id="ProtNLM"/>
    </source>
</evidence>
<dbReference type="STRING" id="1792290.MSP8886_00536"/>
<dbReference type="RefSeq" id="WP_067012393.1">
    <property type="nucleotide sequence ID" value="NZ_FLOB01000001.1"/>
</dbReference>
<proteinExistence type="predicted"/>
<organism evidence="1 2">
    <name type="scientific">Marinomonas spartinae</name>
    <dbReference type="NCBI Taxonomy" id="1792290"/>
    <lineage>
        <taxon>Bacteria</taxon>
        <taxon>Pseudomonadati</taxon>
        <taxon>Pseudomonadota</taxon>
        <taxon>Gammaproteobacteria</taxon>
        <taxon>Oceanospirillales</taxon>
        <taxon>Oceanospirillaceae</taxon>
        <taxon>Marinomonas</taxon>
    </lineage>
</organism>
<name>A0A1A8T2E5_9GAMM</name>
<dbReference type="AlphaFoldDB" id="A0A1A8T2E5"/>
<evidence type="ECO:0000313" key="1">
    <source>
        <dbReference type="EMBL" id="SBS26216.1"/>
    </source>
</evidence>
<gene>
    <name evidence="1" type="ORF">MSP8886_00536</name>
</gene>
<accession>A0A1A8T2E5</accession>
<dbReference type="OrthoDB" id="5889044at2"/>